<name>A0A840MS09_9PROT</name>
<sequence length="537" mass="57834">MNIAKRLLLLIVISLLALLIVGINGARLANDTQGKLEYTQTNVIPAIQLLADVESGIWQIRSSVLMHMLTIDEPLKNAQDQVIKESHNRVTASLESYSALAEEAEDKALLAAVRAALADYDTVREQVLKLSRENDLTASREMAVSAAGPKLATLFKVIERHRSYREKTAARHEAANAAAISRGLIINTILIVAAILITSISGWLLYRAIIGSLHQIRRTVTHIEQSLDFTQRARILRQDEVGETATAFNQLLNRLQGNLKQLAHSAVDVSASANQLSQTSQQVSLSSNTQSESSSSAAATIEEMTVSINHVGDRASETNQLATEAGQLAQSGRQVIEQTVRDIRDIASTVSQAAEHIRELENQSQRISSVVAVIKEVADQTNLLALNAAIEAARAGEHGRGFSVVADEVRKLAERTSVSTQEISRTISAMTASAEGAVKDMEGAVKQVEQGVVRADHAAQAIAQIGTSSEQTVIMVGEITTAIREQATASNNIASQIERIAQMAEQASAAAQETATTAAELDQVATNMREIVSAYKF</sequence>
<evidence type="ECO:0000259" key="6">
    <source>
        <dbReference type="PROSITE" id="PS50111"/>
    </source>
</evidence>
<protein>
    <submittedName>
        <fullName evidence="8">Methyl-accepting chemotaxis protein</fullName>
    </submittedName>
</protein>
<comment type="similarity">
    <text evidence="3">Belongs to the methyl-accepting chemotaxis (MCP) protein family.</text>
</comment>
<accession>A0A840MS09</accession>
<feature type="transmembrane region" description="Helical" evidence="5">
    <location>
        <begin position="184"/>
        <end position="206"/>
    </location>
</feature>
<dbReference type="GO" id="GO:0004888">
    <property type="term" value="F:transmembrane signaling receptor activity"/>
    <property type="evidence" value="ECO:0007669"/>
    <property type="project" value="InterPro"/>
</dbReference>
<keyword evidence="2 4" id="KW-0807">Transducer</keyword>
<keyword evidence="5" id="KW-0472">Membrane</keyword>
<evidence type="ECO:0000313" key="9">
    <source>
        <dbReference type="Proteomes" id="UP000575898"/>
    </source>
</evidence>
<keyword evidence="5" id="KW-0812">Transmembrane</keyword>
<feature type="domain" description="Methyl-accepting transducer" evidence="6">
    <location>
        <begin position="265"/>
        <end position="501"/>
    </location>
</feature>
<dbReference type="InterPro" id="IPR004089">
    <property type="entry name" value="MCPsignal_dom"/>
</dbReference>
<dbReference type="AlphaFoldDB" id="A0A840MS09"/>
<evidence type="ECO:0000256" key="4">
    <source>
        <dbReference type="PROSITE-ProRule" id="PRU00284"/>
    </source>
</evidence>
<dbReference type="PROSITE" id="PS50885">
    <property type="entry name" value="HAMP"/>
    <property type="match status" value="1"/>
</dbReference>
<evidence type="ECO:0000256" key="5">
    <source>
        <dbReference type="SAM" id="Phobius"/>
    </source>
</evidence>
<dbReference type="SUPFAM" id="SSF58104">
    <property type="entry name" value="Methyl-accepting chemotaxis protein (MCP) signaling domain"/>
    <property type="match status" value="1"/>
</dbReference>
<dbReference type="PANTHER" id="PTHR32089">
    <property type="entry name" value="METHYL-ACCEPTING CHEMOTAXIS PROTEIN MCPB"/>
    <property type="match status" value="1"/>
</dbReference>
<dbReference type="FunFam" id="1.10.287.950:FF:000001">
    <property type="entry name" value="Methyl-accepting chemotaxis sensory transducer"/>
    <property type="match status" value="1"/>
</dbReference>
<keyword evidence="5" id="KW-1133">Transmembrane helix</keyword>
<dbReference type="PRINTS" id="PR00260">
    <property type="entry name" value="CHEMTRNSDUCR"/>
</dbReference>
<evidence type="ECO:0000259" key="7">
    <source>
        <dbReference type="PROSITE" id="PS50885"/>
    </source>
</evidence>
<dbReference type="CDD" id="cd11386">
    <property type="entry name" value="MCP_signal"/>
    <property type="match status" value="1"/>
</dbReference>
<dbReference type="SMART" id="SM00304">
    <property type="entry name" value="HAMP"/>
    <property type="match status" value="2"/>
</dbReference>
<dbReference type="InterPro" id="IPR024478">
    <property type="entry name" value="HlyB_4HB_MCP"/>
</dbReference>
<dbReference type="Gene3D" id="1.10.287.950">
    <property type="entry name" value="Methyl-accepting chemotaxis protein"/>
    <property type="match status" value="1"/>
</dbReference>
<dbReference type="GO" id="GO:0007165">
    <property type="term" value="P:signal transduction"/>
    <property type="evidence" value="ECO:0007669"/>
    <property type="project" value="UniProtKB-KW"/>
</dbReference>
<dbReference type="InterPro" id="IPR004090">
    <property type="entry name" value="Chemotax_Me-accpt_rcpt"/>
</dbReference>
<reference evidence="8 9" key="1">
    <citation type="submission" date="2020-08" db="EMBL/GenBank/DDBJ databases">
        <title>Genomic Encyclopedia of Type Strains, Phase IV (KMG-IV): sequencing the most valuable type-strain genomes for metagenomic binning, comparative biology and taxonomic classification.</title>
        <authorList>
            <person name="Goeker M."/>
        </authorList>
    </citation>
    <scope>NUCLEOTIDE SEQUENCE [LARGE SCALE GENOMIC DNA]</scope>
    <source>
        <strain evidence="8 9">DSM 27165</strain>
    </source>
</reference>
<organism evidence="8 9">
    <name type="scientific">Chitinivorax tropicus</name>
    <dbReference type="NCBI Taxonomy" id="714531"/>
    <lineage>
        <taxon>Bacteria</taxon>
        <taxon>Pseudomonadati</taxon>
        <taxon>Pseudomonadota</taxon>
        <taxon>Betaproteobacteria</taxon>
        <taxon>Chitinivorax</taxon>
    </lineage>
</organism>
<dbReference type="InterPro" id="IPR003660">
    <property type="entry name" value="HAMP_dom"/>
</dbReference>
<dbReference type="SMART" id="SM00283">
    <property type="entry name" value="MA"/>
    <property type="match status" value="1"/>
</dbReference>
<dbReference type="PANTHER" id="PTHR32089:SF112">
    <property type="entry name" value="LYSOZYME-LIKE PROTEIN-RELATED"/>
    <property type="match status" value="1"/>
</dbReference>
<dbReference type="GO" id="GO:0006935">
    <property type="term" value="P:chemotaxis"/>
    <property type="evidence" value="ECO:0007669"/>
    <property type="project" value="InterPro"/>
</dbReference>
<evidence type="ECO:0000256" key="1">
    <source>
        <dbReference type="ARBA" id="ARBA00004370"/>
    </source>
</evidence>
<gene>
    <name evidence="8" type="ORF">HNQ59_003522</name>
</gene>
<dbReference type="Proteomes" id="UP000575898">
    <property type="component" value="Unassembled WGS sequence"/>
</dbReference>
<dbReference type="Pfam" id="PF00672">
    <property type="entry name" value="HAMP"/>
    <property type="match status" value="1"/>
</dbReference>
<proteinExistence type="inferred from homology"/>
<feature type="domain" description="HAMP" evidence="7">
    <location>
        <begin position="207"/>
        <end position="260"/>
    </location>
</feature>
<dbReference type="CDD" id="cd06225">
    <property type="entry name" value="HAMP"/>
    <property type="match status" value="1"/>
</dbReference>
<keyword evidence="9" id="KW-1185">Reference proteome</keyword>
<dbReference type="GO" id="GO:0016020">
    <property type="term" value="C:membrane"/>
    <property type="evidence" value="ECO:0007669"/>
    <property type="project" value="UniProtKB-SubCell"/>
</dbReference>
<dbReference type="Pfam" id="PF12729">
    <property type="entry name" value="4HB_MCP_1"/>
    <property type="match status" value="1"/>
</dbReference>
<dbReference type="EMBL" id="JACHHY010000027">
    <property type="protein sequence ID" value="MBB5020205.1"/>
    <property type="molecule type" value="Genomic_DNA"/>
</dbReference>
<evidence type="ECO:0000256" key="2">
    <source>
        <dbReference type="ARBA" id="ARBA00023224"/>
    </source>
</evidence>
<dbReference type="RefSeq" id="WP_184041611.1">
    <property type="nucleotide sequence ID" value="NZ_JACHHY010000027.1"/>
</dbReference>
<comment type="caution">
    <text evidence="8">The sequence shown here is derived from an EMBL/GenBank/DDBJ whole genome shotgun (WGS) entry which is preliminary data.</text>
</comment>
<comment type="subcellular location">
    <subcellularLocation>
        <location evidence="1">Membrane</location>
    </subcellularLocation>
</comment>
<evidence type="ECO:0000256" key="3">
    <source>
        <dbReference type="ARBA" id="ARBA00029447"/>
    </source>
</evidence>
<dbReference type="PROSITE" id="PS50111">
    <property type="entry name" value="CHEMOTAXIS_TRANSDUC_2"/>
    <property type="match status" value="1"/>
</dbReference>
<dbReference type="Pfam" id="PF00015">
    <property type="entry name" value="MCPsignal"/>
    <property type="match status" value="1"/>
</dbReference>
<evidence type="ECO:0000313" key="8">
    <source>
        <dbReference type="EMBL" id="MBB5020205.1"/>
    </source>
</evidence>